<dbReference type="Pfam" id="PF01451">
    <property type="entry name" value="LMWPc"/>
    <property type="match status" value="1"/>
</dbReference>
<dbReference type="EMBL" id="AYKH01000004">
    <property type="protein sequence ID" value="ROO29499.1"/>
    <property type="molecule type" value="Genomic_DNA"/>
</dbReference>
<dbReference type="Proteomes" id="UP000283993">
    <property type="component" value="Unassembled WGS sequence"/>
</dbReference>
<dbReference type="PANTHER" id="PTHR43428">
    <property type="entry name" value="ARSENATE REDUCTASE"/>
    <property type="match status" value="1"/>
</dbReference>
<sequence length="176" mass="19498">MSDTDRTYNVLFLCRHNSARSIFGEALLNSLSQTSLRGFSAGSEPGEHIHPLAAELLASMQIAADALYPKHWDVFTRDDAPAMDFVFSVCDVTLGQTCPTWPGHPVTAHWGIDDPSQVEGDEAKRRQAFRKAFYAMRARIQLFANLPIASLDRIRLQSEVDAIGRMESTDDAEADA</sequence>
<keyword evidence="4" id="KW-1185">Reference proteome</keyword>
<dbReference type="RefSeq" id="WP_123630211.1">
    <property type="nucleotide sequence ID" value="NZ_AYKH01000004.1"/>
</dbReference>
<dbReference type="PANTHER" id="PTHR43428:SF1">
    <property type="entry name" value="ARSENATE REDUCTASE"/>
    <property type="match status" value="1"/>
</dbReference>
<dbReference type="AlphaFoldDB" id="A0A423PV99"/>
<reference evidence="3 4" key="1">
    <citation type="submission" date="2013-10" db="EMBL/GenBank/DDBJ databases">
        <title>Salinisphaera orenii MK-B5 Genome Sequencing.</title>
        <authorList>
            <person name="Lai Q."/>
            <person name="Li C."/>
            <person name="Shao Z."/>
        </authorList>
    </citation>
    <scope>NUCLEOTIDE SEQUENCE [LARGE SCALE GENOMIC DNA]</scope>
    <source>
        <strain evidence="3 4">MK-B5</strain>
    </source>
</reference>
<dbReference type="Gene3D" id="3.40.50.2300">
    <property type="match status" value="1"/>
</dbReference>
<dbReference type="InterPro" id="IPR023485">
    <property type="entry name" value="Ptyr_pPase"/>
</dbReference>
<comment type="caution">
    <text evidence="3">The sequence shown here is derived from an EMBL/GenBank/DDBJ whole genome shotgun (WGS) entry which is preliminary data.</text>
</comment>
<organism evidence="3 4">
    <name type="scientific">Salinisphaera orenii MK-B5</name>
    <dbReference type="NCBI Taxonomy" id="856730"/>
    <lineage>
        <taxon>Bacteria</taxon>
        <taxon>Pseudomonadati</taxon>
        <taxon>Pseudomonadota</taxon>
        <taxon>Gammaproteobacteria</taxon>
        <taxon>Salinisphaerales</taxon>
        <taxon>Salinisphaeraceae</taxon>
        <taxon>Salinisphaera</taxon>
    </lineage>
</organism>
<feature type="domain" description="Phosphotyrosine protein phosphatase I" evidence="2">
    <location>
        <begin position="8"/>
        <end position="146"/>
    </location>
</feature>
<proteinExistence type="predicted"/>
<dbReference type="InterPro" id="IPR036196">
    <property type="entry name" value="Ptyr_pPase_sf"/>
</dbReference>
<dbReference type="SUPFAM" id="SSF52788">
    <property type="entry name" value="Phosphotyrosine protein phosphatases I"/>
    <property type="match status" value="1"/>
</dbReference>
<dbReference type="CDD" id="cd16345">
    <property type="entry name" value="LMWP_ArsC"/>
    <property type="match status" value="1"/>
</dbReference>
<accession>A0A423PV99</accession>
<evidence type="ECO:0000256" key="1">
    <source>
        <dbReference type="ARBA" id="ARBA00022849"/>
    </source>
</evidence>
<name>A0A423PV99_9GAMM</name>
<dbReference type="SMART" id="SM00226">
    <property type="entry name" value="LMWPc"/>
    <property type="match status" value="1"/>
</dbReference>
<dbReference type="GO" id="GO:0046685">
    <property type="term" value="P:response to arsenic-containing substance"/>
    <property type="evidence" value="ECO:0007669"/>
    <property type="project" value="UniProtKB-KW"/>
</dbReference>
<keyword evidence="1" id="KW-0059">Arsenical resistance</keyword>
<gene>
    <name evidence="3" type="ORF">SAOR_03350</name>
</gene>
<evidence type="ECO:0000259" key="2">
    <source>
        <dbReference type="SMART" id="SM00226"/>
    </source>
</evidence>
<protein>
    <submittedName>
        <fullName evidence="3">ArsR family transcriptional regulator</fullName>
    </submittedName>
</protein>
<evidence type="ECO:0000313" key="4">
    <source>
        <dbReference type="Proteomes" id="UP000283993"/>
    </source>
</evidence>
<evidence type="ECO:0000313" key="3">
    <source>
        <dbReference type="EMBL" id="ROO29499.1"/>
    </source>
</evidence>